<evidence type="ECO:0000256" key="6">
    <source>
        <dbReference type="ARBA" id="ARBA00022989"/>
    </source>
</evidence>
<keyword evidence="5 8" id="KW-0812">Transmembrane</keyword>
<feature type="transmembrane region" description="Helical" evidence="8">
    <location>
        <begin position="89"/>
        <end position="117"/>
    </location>
</feature>
<proteinExistence type="inferred from homology"/>
<dbReference type="PANTHER" id="PTHR42810:SF2">
    <property type="entry name" value="PURINE PERMEASE C1399.01C-RELATED"/>
    <property type="match status" value="1"/>
</dbReference>
<keyword evidence="3" id="KW-0813">Transport</keyword>
<dbReference type="GO" id="GO:0042907">
    <property type="term" value="F:xanthine transmembrane transporter activity"/>
    <property type="evidence" value="ECO:0007669"/>
    <property type="project" value="TreeGrafter"/>
</dbReference>
<keyword evidence="6 8" id="KW-1133">Transmembrane helix</keyword>
<comment type="similarity">
    <text evidence="2">Belongs to the nucleobase:cation symporter-2 (NCS2) (TC 2.A.40) family.</text>
</comment>
<dbReference type="NCBIfam" id="TIGR03173">
    <property type="entry name" value="pbuX"/>
    <property type="match status" value="1"/>
</dbReference>
<comment type="subcellular location">
    <subcellularLocation>
        <location evidence="1">Cell membrane</location>
        <topology evidence="1">Multi-pass membrane protein</topology>
    </subcellularLocation>
</comment>
<feature type="transmembrane region" description="Helical" evidence="8">
    <location>
        <begin position="189"/>
        <end position="211"/>
    </location>
</feature>
<evidence type="ECO:0000313" key="9">
    <source>
        <dbReference type="EMBL" id="PLX15611.1"/>
    </source>
</evidence>
<dbReference type="InterPro" id="IPR017588">
    <property type="entry name" value="UacT-like"/>
</dbReference>
<evidence type="ECO:0000256" key="3">
    <source>
        <dbReference type="ARBA" id="ARBA00022448"/>
    </source>
</evidence>
<accession>A0A2N5ZAB0</accession>
<dbReference type="PROSITE" id="PS01116">
    <property type="entry name" value="XANTH_URACIL_PERMASE"/>
    <property type="match status" value="1"/>
</dbReference>
<feature type="transmembrane region" description="Helical" evidence="8">
    <location>
        <begin position="231"/>
        <end position="249"/>
    </location>
</feature>
<feature type="transmembrane region" description="Helical" evidence="8">
    <location>
        <begin position="16"/>
        <end position="39"/>
    </location>
</feature>
<dbReference type="EMBL" id="PKTG01000134">
    <property type="protein sequence ID" value="PLX15611.1"/>
    <property type="molecule type" value="Genomic_DNA"/>
</dbReference>
<keyword evidence="7 8" id="KW-0472">Membrane</keyword>
<feature type="transmembrane region" description="Helical" evidence="8">
    <location>
        <begin position="320"/>
        <end position="341"/>
    </location>
</feature>
<dbReference type="NCBIfam" id="NF037981">
    <property type="entry name" value="NCS2_1"/>
    <property type="match status" value="1"/>
</dbReference>
<dbReference type="InterPro" id="IPR006043">
    <property type="entry name" value="NCS2"/>
</dbReference>
<dbReference type="Proteomes" id="UP000234857">
    <property type="component" value="Unassembled WGS sequence"/>
</dbReference>
<evidence type="ECO:0000256" key="1">
    <source>
        <dbReference type="ARBA" id="ARBA00004651"/>
    </source>
</evidence>
<reference evidence="9 10" key="1">
    <citation type="submission" date="2017-11" db="EMBL/GenBank/DDBJ databases">
        <title>Genome-resolved metagenomics identifies genetic mobility, metabolic interactions, and unexpected diversity in perchlorate-reducing communities.</title>
        <authorList>
            <person name="Barnum T.P."/>
            <person name="Figueroa I.A."/>
            <person name="Carlstrom C.I."/>
            <person name="Lucas L.N."/>
            <person name="Engelbrektson A.L."/>
            <person name="Coates J.D."/>
        </authorList>
    </citation>
    <scope>NUCLEOTIDE SEQUENCE [LARGE SCALE GENOMIC DNA]</scope>
    <source>
        <strain evidence="9">BM706</strain>
    </source>
</reference>
<evidence type="ECO:0000313" key="10">
    <source>
        <dbReference type="Proteomes" id="UP000234857"/>
    </source>
</evidence>
<feature type="transmembrane region" description="Helical" evidence="8">
    <location>
        <begin position="51"/>
        <end position="69"/>
    </location>
</feature>
<evidence type="ECO:0000256" key="2">
    <source>
        <dbReference type="ARBA" id="ARBA00008821"/>
    </source>
</evidence>
<feature type="transmembrane region" description="Helical" evidence="8">
    <location>
        <begin position="163"/>
        <end position="182"/>
    </location>
</feature>
<protein>
    <submittedName>
        <fullName evidence="9">Purine permease</fullName>
    </submittedName>
</protein>
<dbReference type="Pfam" id="PF00860">
    <property type="entry name" value="Xan_ur_permease"/>
    <property type="match status" value="1"/>
</dbReference>
<evidence type="ECO:0000256" key="4">
    <source>
        <dbReference type="ARBA" id="ARBA00022475"/>
    </source>
</evidence>
<evidence type="ECO:0000256" key="5">
    <source>
        <dbReference type="ARBA" id="ARBA00022692"/>
    </source>
</evidence>
<gene>
    <name evidence="9" type="ORF">C0601_12515</name>
</gene>
<feature type="transmembrane region" description="Helical" evidence="8">
    <location>
        <begin position="129"/>
        <end position="151"/>
    </location>
</feature>
<evidence type="ECO:0000256" key="8">
    <source>
        <dbReference type="SAM" id="Phobius"/>
    </source>
</evidence>
<dbReference type="InterPro" id="IPR006042">
    <property type="entry name" value="Xan_ur_permease"/>
</dbReference>
<feature type="transmembrane region" description="Helical" evidence="8">
    <location>
        <begin position="377"/>
        <end position="396"/>
    </location>
</feature>
<comment type="caution">
    <text evidence="9">The sequence shown here is derived from an EMBL/GenBank/DDBJ whole genome shotgun (WGS) entry which is preliminary data.</text>
</comment>
<feature type="transmembrane region" description="Helical" evidence="8">
    <location>
        <begin position="408"/>
        <end position="427"/>
    </location>
</feature>
<feature type="transmembrane region" description="Helical" evidence="8">
    <location>
        <begin position="347"/>
        <end position="365"/>
    </location>
</feature>
<evidence type="ECO:0000256" key="7">
    <source>
        <dbReference type="ARBA" id="ARBA00023136"/>
    </source>
</evidence>
<dbReference type="NCBIfam" id="TIGR00801">
    <property type="entry name" value="ncs2"/>
    <property type="match status" value="1"/>
</dbReference>
<organism evidence="9 10">
    <name type="scientific">Muiribacterium halophilum</name>
    <dbReference type="NCBI Taxonomy" id="2053465"/>
    <lineage>
        <taxon>Bacteria</taxon>
        <taxon>Candidatus Muiribacteriota</taxon>
        <taxon>Candidatus Muiribacteriia</taxon>
        <taxon>Candidatus Muiribacteriales</taxon>
        <taxon>Candidatus Muiribacteriaceae</taxon>
        <taxon>Candidatus Muiribacterium</taxon>
    </lineage>
</organism>
<dbReference type="PANTHER" id="PTHR42810">
    <property type="entry name" value="PURINE PERMEASE C1399.01C-RELATED"/>
    <property type="match status" value="1"/>
</dbReference>
<dbReference type="AlphaFoldDB" id="A0A2N5ZAB0"/>
<dbReference type="GO" id="GO:0005886">
    <property type="term" value="C:plasma membrane"/>
    <property type="evidence" value="ECO:0007669"/>
    <property type="project" value="UniProtKB-SubCell"/>
</dbReference>
<keyword evidence="4" id="KW-1003">Cell membrane</keyword>
<sequence length="432" mass="45274">MSDVFYKLEDTPPLKLLIILGIQHVLAMFVGLITPPIIIAATLGISTEDKAFLISMALIASGITTFMQVKRWGPLGSGLLGVQGTSFTFVPAAISTGLAGGIPLICGMTIAAAPVELLLSRFVKRAGKIFPPVVMGTVVMLIGLSLIRVGITDLVGGIGSEDFGSIHNILLGLFVLIIIIIINQFTNGILRVGAVGIGLLAGYIVSALLGSIDFSPISEAGWITIPVPLKYGIKFDFAYILPWIFAYLVSSIETMGDLTASAQNSGEKVDTPLHTERLSGGLVADALGSMLAGFLNSMPNTTFSQNNGVILVTKAGARRIGYAAGTILIILGLVPKFSAIISVMPRSVLGGATIALFGFVAISGLKIIMSQGLTDRNLFILSISLALGLGIIYEPSVLDQLPETLKKIFSSGMVTGGMTSVILNLVIPEDRS</sequence>
<name>A0A2N5ZAB0_MUIH1</name>